<dbReference type="Proteomes" id="UP000464954">
    <property type="component" value="Chromosome"/>
</dbReference>
<evidence type="ECO:0000256" key="4">
    <source>
        <dbReference type="ARBA" id="ARBA00022801"/>
    </source>
</evidence>
<dbReference type="RefSeq" id="WP_160628108.1">
    <property type="nucleotide sequence ID" value="NZ_CP047593.1"/>
</dbReference>
<dbReference type="PANTHER" id="PTHR43730">
    <property type="entry name" value="BETA-MANNOSIDASE"/>
    <property type="match status" value="1"/>
</dbReference>
<dbReference type="Gene3D" id="2.60.40.10">
    <property type="entry name" value="Immunoglobulins"/>
    <property type="match status" value="1"/>
</dbReference>
<dbReference type="GO" id="GO:0004567">
    <property type="term" value="F:beta-mannosidase activity"/>
    <property type="evidence" value="ECO:0007669"/>
    <property type="project" value="UniProtKB-EC"/>
</dbReference>
<proteinExistence type="inferred from homology"/>
<dbReference type="InterPro" id="IPR017853">
    <property type="entry name" value="GH"/>
</dbReference>
<evidence type="ECO:0000259" key="7">
    <source>
        <dbReference type="Pfam" id="PF22666"/>
    </source>
</evidence>
<dbReference type="PANTHER" id="PTHR43730:SF1">
    <property type="entry name" value="BETA-MANNOSIDASE"/>
    <property type="match status" value="1"/>
</dbReference>
<dbReference type="AlphaFoldDB" id="A0A6P1MDC4"/>
<dbReference type="GO" id="GO:0006516">
    <property type="term" value="P:glycoprotein catabolic process"/>
    <property type="evidence" value="ECO:0007669"/>
    <property type="project" value="TreeGrafter"/>
</dbReference>
<dbReference type="Pfam" id="PF00703">
    <property type="entry name" value="Glyco_hydro_2"/>
    <property type="match status" value="1"/>
</dbReference>
<dbReference type="SUPFAM" id="SSF51445">
    <property type="entry name" value="(Trans)glycosidases"/>
    <property type="match status" value="1"/>
</dbReference>
<comment type="catalytic activity">
    <reaction evidence="1">
        <text>Hydrolysis of terminal, non-reducing beta-D-mannose residues in beta-D-mannosides.</text>
        <dbReference type="EC" id="3.2.1.25"/>
    </reaction>
</comment>
<sequence length="655" mass="75190">MSQQTKLLDRPWSMQAWRPYMWDLKYSAEIGVLLRPECGPYDAVLPGSVQTTLLRHGVIPDWNIEQNSLACEWVEHRHWEFVTEIEEGEIPTGEPVQLLAEGLDYSGWILVDDETVGTFSGALKRHAINLGDTIMDGRKHRLRIIFDIPPEEQGQVGYTSRSKYLKPRYNFGWDWSVRFVPTGIWDSLYLLTGSPSVTLTNTFSRLSRDLQTGTITLRLNNHCSSAIPLRLVLCDRKTNTRIEYEAELGPGSQEQEFHLQNPRLWWPNQQGAPDLYDIEVLYETQDQQISILRSKIGFKHVRWLPCEGAPENARPLLCEVNGQTLFLQGVNWTPVLLDYPDFDMERYDQLIRLYHEMGVNVLRVWGGGHLEREYFYEKCDELGILVWQDFPLSSSGCENYPPVEEDFICRLSEVACDYVRRRSHHVSLLLWCGGNELTTVPDHEKNIRPLDETHPALQALGEVVSAESPGISYLPTSPSGPEFAVSDKTRGKGLHHHVHGPWDYCSTEEEWHNYWNHDDALLRSETGVAGASDATLIRRYAGEMPVAPISLDNSFWRHTSAWWLQPWLANDSNKCDLEDYVEKSQKRQADFLAFALTRCKKRFPRCSGVLIWMGHDCMPVGNNTSIINYDGTPKPAYYAAKEVFQNHCQQEARTC</sequence>
<comment type="similarity">
    <text evidence="2">Belongs to the glycosyl hydrolase 2 family.</text>
</comment>
<dbReference type="InterPro" id="IPR006102">
    <property type="entry name" value="Ig-like_GH2"/>
</dbReference>
<gene>
    <name evidence="8" type="ORF">GT409_06475</name>
</gene>
<dbReference type="GO" id="GO:0005975">
    <property type="term" value="P:carbohydrate metabolic process"/>
    <property type="evidence" value="ECO:0007669"/>
    <property type="project" value="InterPro"/>
</dbReference>
<name>A0A6P1MDC4_9BACT</name>
<reference evidence="8 9" key="1">
    <citation type="submission" date="2020-01" db="EMBL/GenBank/DDBJ databases">
        <title>Ponticoccus aerotolerans gen. nov., sp. nov., an anaerobic bacterium and proposal of Ponticoccusceae fam. nov., Ponticoccusles ord. nov. and Ponticoccuse classis nov. in the phylum Kiritimatiellaeota.</title>
        <authorList>
            <person name="Zhou L.Y."/>
            <person name="Du Z.J."/>
        </authorList>
    </citation>
    <scope>NUCLEOTIDE SEQUENCE [LARGE SCALE GENOMIC DNA]</scope>
    <source>
        <strain evidence="8 9">S-5007</strain>
    </source>
</reference>
<evidence type="ECO:0000313" key="9">
    <source>
        <dbReference type="Proteomes" id="UP000464954"/>
    </source>
</evidence>
<dbReference type="InterPro" id="IPR050887">
    <property type="entry name" value="Beta-mannosidase_GH2"/>
</dbReference>
<dbReference type="Gene3D" id="2.60.120.260">
    <property type="entry name" value="Galactose-binding domain-like"/>
    <property type="match status" value="1"/>
</dbReference>
<keyword evidence="4" id="KW-0378">Hydrolase</keyword>
<evidence type="ECO:0000256" key="1">
    <source>
        <dbReference type="ARBA" id="ARBA00000829"/>
    </source>
</evidence>
<dbReference type="InterPro" id="IPR008979">
    <property type="entry name" value="Galactose-bd-like_sf"/>
</dbReference>
<dbReference type="InterPro" id="IPR054593">
    <property type="entry name" value="Beta-mannosidase-like_N2"/>
</dbReference>
<dbReference type="SUPFAM" id="SSF49303">
    <property type="entry name" value="beta-Galactosidase/glucuronidase domain"/>
    <property type="match status" value="1"/>
</dbReference>
<dbReference type="InterPro" id="IPR036156">
    <property type="entry name" value="Beta-gal/glucu_dom_sf"/>
</dbReference>
<evidence type="ECO:0000256" key="3">
    <source>
        <dbReference type="ARBA" id="ARBA00012754"/>
    </source>
</evidence>
<dbReference type="Gene3D" id="3.20.20.80">
    <property type="entry name" value="Glycosidases"/>
    <property type="match status" value="1"/>
</dbReference>
<evidence type="ECO:0000313" key="8">
    <source>
        <dbReference type="EMBL" id="QHI69105.1"/>
    </source>
</evidence>
<dbReference type="EC" id="3.2.1.25" evidence="3"/>
<feature type="domain" description="Glycoside hydrolase family 2 immunoglobulin-like beta-sandwich" evidence="6">
    <location>
        <begin position="206"/>
        <end position="299"/>
    </location>
</feature>
<accession>A0A6P1MDC4</accession>
<evidence type="ECO:0000256" key="5">
    <source>
        <dbReference type="ARBA" id="ARBA00023295"/>
    </source>
</evidence>
<feature type="domain" description="Beta-mannosidase-like galactose-binding" evidence="7">
    <location>
        <begin position="41"/>
        <end position="185"/>
    </location>
</feature>
<protein>
    <recommendedName>
        <fullName evidence="3">beta-mannosidase</fullName>
        <ecNumber evidence="3">3.2.1.25</ecNumber>
    </recommendedName>
</protein>
<dbReference type="EMBL" id="CP047593">
    <property type="protein sequence ID" value="QHI69105.1"/>
    <property type="molecule type" value="Genomic_DNA"/>
</dbReference>
<dbReference type="SUPFAM" id="SSF49785">
    <property type="entry name" value="Galactose-binding domain-like"/>
    <property type="match status" value="1"/>
</dbReference>
<keyword evidence="5" id="KW-0326">Glycosidase</keyword>
<dbReference type="KEGG" id="taer:GT409_06475"/>
<organism evidence="8 9">
    <name type="scientific">Tichowtungia aerotolerans</name>
    <dbReference type="NCBI Taxonomy" id="2697043"/>
    <lineage>
        <taxon>Bacteria</taxon>
        <taxon>Pseudomonadati</taxon>
        <taxon>Kiritimatiellota</taxon>
        <taxon>Tichowtungiia</taxon>
        <taxon>Tichowtungiales</taxon>
        <taxon>Tichowtungiaceae</taxon>
        <taxon>Tichowtungia</taxon>
    </lineage>
</organism>
<keyword evidence="9" id="KW-1185">Reference proteome</keyword>
<dbReference type="InterPro" id="IPR013783">
    <property type="entry name" value="Ig-like_fold"/>
</dbReference>
<evidence type="ECO:0000259" key="6">
    <source>
        <dbReference type="Pfam" id="PF00703"/>
    </source>
</evidence>
<dbReference type="Pfam" id="PF22666">
    <property type="entry name" value="Glyco_hydro_2_N2"/>
    <property type="match status" value="1"/>
</dbReference>
<evidence type="ECO:0000256" key="2">
    <source>
        <dbReference type="ARBA" id="ARBA00007401"/>
    </source>
</evidence>